<feature type="non-terminal residue" evidence="1">
    <location>
        <position position="60"/>
    </location>
</feature>
<sequence>ATTCVDDRTVRMPSGGVFERAFQVHTMRSVQHRFAGLPSRPYPHAARLASRMHPQQVRPL</sequence>
<organism evidence="1">
    <name type="scientific">uncultured Lysobacter sp</name>
    <dbReference type="NCBI Taxonomy" id="271060"/>
    <lineage>
        <taxon>Bacteria</taxon>
        <taxon>Pseudomonadati</taxon>
        <taxon>Pseudomonadota</taxon>
        <taxon>Gammaproteobacteria</taxon>
        <taxon>Lysobacterales</taxon>
        <taxon>Lysobacteraceae</taxon>
        <taxon>Lysobacter</taxon>
        <taxon>environmental samples</taxon>
    </lineage>
</organism>
<evidence type="ECO:0000313" key="1">
    <source>
        <dbReference type="EMBL" id="CAA9346338.1"/>
    </source>
</evidence>
<dbReference type="EMBL" id="CADCUA010000587">
    <property type="protein sequence ID" value="CAA9346338.1"/>
    <property type="molecule type" value="Genomic_DNA"/>
</dbReference>
<dbReference type="AlphaFoldDB" id="A0A6J4M167"/>
<gene>
    <name evidence="1" type="ORF">AVDCRST_MAG71-2509</name>
</gene>
<reference evidence="1" key="1">
    <citation type="submission" date="2020-02" db="EMBL/GenBank/DDBJ databases">
        <authorList>
            <person name="Meier V. D."/>
        </authorList>
    </citation>
    <scope>NUCLEOTIDE SEQUENCE</scope>
    <source>
        <strain evidence="1">AVDCRST_MAG71</strain>
    </source>
</reference>
<feature type="non-terminal residue" evidence="1">
    <location>
        <position position="1"/>
    </location>
</feature>
<proteinExistence type="predicted"/>
<protein>
    <submittedName>
        <fullName evidence="1">Uncharacterized protein</fullName>
    </submittedName>
</protein>
<accession>A0A6J4M167</accession>
<name>A0A6J4M167_9GAMM</name>